<name>A0A3E2DA19_9ACTN</name>
<accession>A0A3E2DA19</accession>
<dbReference type="EMBL" id="NOWI01000011">
    <property type="protein sequence ID" value="RFT42259.1"/>
    <property type="molecule type" value="Genomic_DNA"/>
</dbReference>
<proteinExistence type="predicted"/>
<protein>
    <submittedName>
        <fullName evidence="1">Uncharacterized protein</fullName>
    </submittedName>
</protein>
<gene>
    <name evidence="1" type="ORF">CHT91_11395</name>
</gene>
<reference evidence="1 2" key="1">
    <citation type="submission" date="2017-07" db="EMBL/GenBank/DDBJ databases">
        <authorList>
            <person name="Sun Z.S."/>
            <person name="Albrecht U."/>
            <person name="Echele G."/>
            <person name="Lee C.C."/>
        </authorList>
    </citation>
    <scope>NUCLEOTIDE SEQUENCE [LARGE SCALE GENOMIC DNA]</scope>
    <source>
        <strain evidence="1 2">P16-029</strain>
    </source>
</reference>
<evidence type="ECO:0000313" key="2">
    <source>
        <dbReference type="Proteomes" id="UP000259211"/>
    </source>
</evidence>
<organism evidence="1 2">
    <name type="scientific">Cutibacterium avidum</name>
    <dbReference type="NCBI Taxonomy" id="33010"/>
    <lineage>
        <taxon>Bacteria</taxon>
        <taxon>Bacillati</taxon>
        <taxon>Actinomycetota</taxon>
        <taxon>Actinomycetes</taxon>
        <taxon>Propionibacteriales</taxon>
        <taxon>Propionibacteriaceae</taxon>
        <taxon>Cutibacterium</taxon>
    </lineage>
</organism>
<dbReference type="AlphaFoldDB" id="A0A3E2DA19"/>
<comment type="caution">
    <text evidence="1">The sequence shown here is derived from an EMBL/GenBank/DDBJ whole genome shotgun (WGS) entry which is preliminary data.</text>
</comment>
<evidence type="ECO:0000313" key="1">
    <source>
        <dbReference type="EMBL" id="RFT42259.1"/>
    </source>
</evidence>
<sequence>MWSLRCGWRPSSWEMEDVAARVVAWCSQVGGLYPELSEWRFAAGSKRAALATPVVTEHELVRRLVADGGFASIWAPQGHLRVDVNADDYARRKNLFRFVAMGSLPGAVDEDDEDVAMMMAEMACRIFSPEYVNCGKEELELMLDGRALVSAVNYARRGRYDSYPDFVRAARVIRTTAEGVFFARPDND</sequence>
<dbReference type="Proteomes" id="UP000259211">
    <property type="component" value="Unassembled WGS sequence"/>
</dbReference>